<sequence length="156" mass="17031">MNEPSAVDVAALSTARRRSALEGWGYLLASFVALLLDLGTFSLLTRWGWGWYGAATAGFLVGSVVAYFISVRWVFAARSLHSRPAELVTFVLIGCVGLLVVQGIMWLGIELLGMPGSIARLIAVGFSFTSNFVLRKLILFRPRARGWSIGEGKQHE</sequence>
<proteinExistence type="inferred from homology"/>
<feature type="transmembrane region" description="Helical" evidence="6">
    <location>
        <begin position="115"/>
        <end position="134"/>
    </location>
</feature>
<reference evidence="8" key="1">
    <citation type="submission" date="2021-02" db="EMBL/GenBank/DDBJ databases">
        <title>Copper resistance gene diversity in local Xanthomonas species at agrochemical polluted sites in Trinidad, Trinidad and Tobago.</title>
        <authorList>
            <person name="Ramnarine S.D.B.J."/>
            <person name="Ramsubhag A."/>
            <person name="Jayaraman J."/>
        </authorList>
    </citation>
    <scope>NUCLEOTIDE SEQUENCE</scope>
    <source>
        <strain evidence="8">CaNP6A</strain>
    </source>
</reference>
<comment type="subcellular location">
    <subcellularLocation>
        <location evidence="1">Membrane</location>
        <topology evidence="1">Multi-pass membrane protein</topology>
    </subcellularLocation>
</comment>
<gene>
    <name evidence="8" type="ORF">JWH11_01380</name>
</gene>
<keyword evidence="9" id="KW-1185">Reference proteome</keyword>
<dbReference type="InterPro" id="IPR007267">
    <property type="entry name" value="GtrA_DPMS_TM"/>
</dbReference>
<dbReference type="PANTHER" id="PTHR38459">
    <property type="entry name" value="PROPHAGE BACTOPRENOL-LINKED GLUCOSE TRANSLOCASE HOMOLOG"/>
    <property type="match status" value="1"/>
</dbReference>
<evidence type="ECO:0000256" key="4">
    <source>
        <dbReference type="ARBA" id="ARBA00022989"/>
    </source>
</evidence>
<name>A0ABS8NPZ5_9XANT</name>
<comment type="caution">
    <text evidence="8">The sequence shown here is derived from an EMBL/GenBank/DDBJ whole genome shotgun (WGS) entry which is preliminary data.</text>
</comment>
<dbReference type="InterPro" id="IPR051401">
    <property type="entry name" value="GtrA_CellWall_Glycosyl"/>
</dbReference>
<evidence type="ECO:0000259" key="7">
    <source>
        <dbReference type="Pfam" id="PF04138"/>
    </source>
</evidence>
<organism evidence="8 9">
    <name type="scientific">Xanthomonas melonis</name>
    <dbReference type="NCBI Taxonomy" id="56456"/>
    <lineage>
        <taxon>Bacteria</taxon>
        <taxon>Pseudomonadati</taxon>
        <taxon>Pseudomonadota</taxon>
        <taxon>Gammaproteobacteria</taxon>
        <taxon>Lysobacterales</taxon>
        <taxon>Lysobacteraceae</taxon>
        <taxon>Xanthomonas</taxon>
    </lineage>
</organism>
<dbReference type="Proteomes" id="UP001430396">
    <property type="component" value="Unassembled WGS sequence"/>
</dbReference>
<evidence type="ECO:0000313" key="8">
    <source>
        <dbReference type="EMBL" id="MCD0265112.1"/>
    </source>
</evidence>
<feature type="domain" description="GtrA/DPMS transmembrane" evidence="7">
    <location>
        <begin position="26"/>
        <end position="140"/>
    </location>
</feature>
<evidence type="ECO:0000256" key="2">
    <source>
        <dbReference type="ARBA" id="ARBA00009399"/>
    </source>
</evidence>
<accession>A0ABS8NPZ5</accession>
<keyword evidence="4 6" id="KW-1133">Transmembrane helix</keyword>
<evidence type="ECO:0000256" key="5">
    <source>
        <dbReference type="ARBA" id="ARBA00023136"/>
    </source>
</evidence>
<dbReference type="Pfam" id="PF04138">
    <property type="entry name" value="GtrA_DPMS_TM"/>
    <property type="match status" value="1"/>
</dbReference>
<dbReference type="EMBL" id="JAFFQI010000164">
    <property type="protein sequence ID" value="MCD0265112.1"/>
    <property type="molecule type" value="Genomic_DNA"/>
</dbReference>
<dbReference type="RefSeq" id="WP_230434149.1">
    <property type="nucleotide sequence ID" value="NZ_JAFFQI010000164.1"/>
</dbReference>
<evidence type="ECO:0000256" key="1">
    <source>
        <dbReference type="ARBA" id="ARBA00004141"/>
    </source>
</evidence>
<keyword evidence="5 6" id="KW-0472">Membrane</keyword>
<protein>
    <submittedName>
        <fullName evidence="8">GtrA family protein</fullName>
    </submittedName>
</protein>
<comment type="similarity">
    <text evidence="2">Belongs to the GtrA family.</text>
</comment>
<feature type="transmembrane region" description="Helical" evidence="6">
    <location>
        <begin position="87"/>
        <end position="109"/>
    </location>
</feature>
<feature type="transmembrane region" description="Helical" evidence="6">
    <location>
        <begin position="24"/>
        <end position="44"/>
    </location>
</feature>
<dbReference type="PANTHER" id="PTHR38459:SF1">
    <property type="entry name" value="PROPHAGE BACTOPRENOL-LINKED GLUCOSE TRANSLOCASE HOMOLOG"/>
    <property type="match status" value="1"/>
</dbReference>
<feature type="transmembrane region" description="Helical" evidence="6">
    <location>
        <begin position="50"/>
        <end position="75"/>
    </location>
</feature>
<evidence type="ECO:0000313" key="9">
    <source>
        <dbReference type="Proteomes" id="UP001430396"/>
    </source>
</evidence>
<keyword evidence="3 6" id="KW-0812">Transmembrane</keyword>
<evidence type="ECO:0000256" key="6">
    <source>
        <dbReference type="SAM" id="Phobius"/>
    </source>
</evidence>
<evidence type="ECO:0000256" key="3">
    <source>
        <dbReference type="ARBA" id="ARBA00022692"/>
    </source>
</evidence>